<evidence type="ECO:0000313" key="3">
    <source>
        <dbReference type="Proteomes" id="UP000268093"/>
    </source>
</evidence>
<feature type="compositionally biased region" description="Acidic residues" evidence="1">
    <location>
        <begin position="71"/>
        <end position="84"/>
    </location>
</feature>
<dbReference type="Proteomes" id="UP000268093">
    <property type="component" value="Unassembled WGS sequence"/>
</dbReference>
<feature type="compositionally biased region" description="Basic and acidic residues" evidence="1">
    <location>
        <begin position="56"/>
        <end position="70"/>
    </location>
</feature>
<comment type="caution">
    <text evidence="2">The sequence shown here is derived from an EMBL/GenBank/DDBJ whole genome shotgun (WGS) entry which is preliminary data.</text>
</comment>
<evidence type="ECO:0000313" key="2">
    <source>
        <dbReference type="EMBL" id="RUP23170.1"/>
    </source>
</evidence>
<organism evidence="2 3">
    <name type="scientific">Jimgerdemannia flammicorona</name>
    <dbReference type="NCBI Taxonomy" id="994334"/>
    <lineage>
        <taxon>Eukaryota</taxon>
        <taxon>Fungi</taxon>
        <taxon>Fungi incertae sedis</taxon>
        <taxon>Mucoromycota</taxon>
        <taxon>Mucoromycotina</taxon>
        <taxon>Endogonomycetes</taxon>
        <taxon>Endogonales</taxon>
        <taxon>Endogonaceae</taxon>
        <taxon>Jimgerdemannia</taxon>
    </lineage>
</organism>
<feature type="non-terminal residue" evidence="2">
    <location>
        <position position="107"/>
    </location>
</feature>
<dbReference type="EMBL" id="RBNI01014184">
    <property type="protein sequence ID" value="RUP23170.1"/>
    <property type="molecule type" value="Genomic_DNA"/>
</dbReference>
<proteinExistence type="predicted"/>
<keyword evidence="3" id="KW-1185">Reference proteome</keyword>
<feature type="region of interest" description="Disordered" evidence="1">
    <location>
        <begin position="52"/>
        <end position="84"/>
    </location>
</feature>
<reference evidence="2 3" key="1">
    <citation type="journal article" date="2018" name="New Phytol.">
        <title>Phylogenomics of Endogonaceae and evolution of mycorrhizas within Mucoromycota.</title>
        <authorList>
            <person name="Chang Y."/>
            <person name="Desiro A."/>
            <person name="Na H."/>
            <person name="Sandor L."/>
            <person name="Lipzen A."/>
            <person name="Clum A."/>
            <person name="Barry K."/>
            <person name="Grigoriev I.V."/>
            <person name="Martin F.M."/>
            <person name="Stajich J.E."/>
            <person name="Smith M.E."/>
            <person name="Bonito G."/>
            <person name="Spatafora J.W."/>
        </authorList>
    </citation>
    <scope>NUCLEOTIDE SEQUENCE [LARGE SCALE GENOMIC DNA]</scope>
    <source>
        <strain evidence="2 3">GMNB39</strain>
    </source>
</reference>
<name>A0A433BAS3_9FUNG</name>
<protein>
    <submittedName>
        <fullName evidence="2">Uncharacterized protein</fullName>
    </submittedName>
</protein>
<gene>
    <name evidence="2" type="ORF">BC936DRAFT_139036</name>
</gene>
<sequence length="107" mass="12127">MFNYIMRGDIDVSKIWKKHAKKVKTIGVNKRITKETINDKISNITMLATANAAEEEFTKEHSRNSKRESSALDDEEHDSSNDEEIAVAQVEHGFENVRSRASISCDS</sequence>
<accession>A0A433BAS3</accession>
<dbReference type="AlphaFoldDB" id="A0A433BAS3"/>
<evidence type="ECO:0000256" key="1">
    <source>
        <dbReference type="SAM" id="MobiDB-lite"/>
    </source>
</evidence>